<name>A0A7J8TPM3_9ROSI</name>
<comment type="caution">
    <text evidence="2">The sequence shown here is derived from an EMBL/GenBank/DDBJ whole genome shotgun (WGS) entry which is preliminary data.</text>
</comment>
<reference evidence="2 3" key="1">
    <citation type="journal article" date="2019" name="Genome Biol. Evol.">
        <title>Insights into the evolution of the New World diploid cottons (Gossypium, subgenus Houzingenia) based on genome sequencing.</title>
        <authorList>
            <person name="Grover C.E."/>
            <person name="Arick M.A. 2nd"/>
            <person name="Thrash A."/>
            <person name="Conover J.L."/>
            <person name="Sanders W.S."/>
            <person name="Peterson D.G."/>
            <person name="Frelichowski J.E."/>
            <person name="Scheffler J.A."/>
            <person name="Scheffler B.E."/>
            <person name="Wendel J.F."/>
        </authorList>
    </citation>
    <scope>NUCLEOTIDE SEQUENCE [LARGE SCALE GENOMIC DNA]</scope>
    <source>
        <strain evidence="2">57</strain>
        <tissue evidence="2">Leaf</tissue>
    </source>
</reference>
<evidence type="ECO:0000313" key="2">
    <source>
        <dbReference type="EMBL" id="MBA0640129.1"/>
    </source>
</evidence>
<dbReference type="AlphaFoldDB" id="A0A7J8TPM3"/>
<accession>A0A7J8TPM3</accession>
<keyword evidence="1" id="KW-0472">Membrane</keyword>
<dbReference type="Proteomes" id="UP000593573">
    <property type="component" value="Unassembled WGS sequence"/>
</dbReference>
<evidence type="ECO:0000256" key="1">
    <source>
        <dbReference type="SAM" id="Phobius"/>
    </source>
</evidence>
<dbReference type="EMBL" id="JABFAB010000001">
    <property type="protein sequence ID" value="MBA0640129.1"/>
    <property type="molecule type" value="Genomic_DNA"/>
</dbReference>
<gene>
    <name evidence="2" type="ORF">Goklo_023097</name>
</gene>
<keyword evidence="3" id="KW-1185">Reference proteome</keyword>
<proteinExistence type="predicted"/>
<keyword evidence="1" id="KW-1133">Transmembrane helix</keyword>
<dbReference type="OrthoDB" id="10302040at2759"/>
<keyword evidence="1" id="KW-0812">Transmembrane</keyword>
<feature type="transmembrane region" description="Helical" evidence="1">
    <location>
        <begin position="15"/>
        <end position="34"/>
    </location>
</feature>
<evidence type="ECO:0000313" key="3">
    <source>
        <dbReference type="Proteomes" id="UP000593573"/>
    </source>
</evidence>
<protein>
    <submittedName>
        <fullName evidence="2">Uncharacterized protein</fullName>
    </submittedName>
</protein>
<organism evidence="2 3">
    <name type="scientific">Gossypium klotzschianum</name>
    <dbReference type="NCBI Taxonomy" id="34286"/>
    <lineage>
        <taxon>Eukaryota</taxon>
        <taxon>Viridiplantae</taxon>
        <taxon>Streptophyta</taxon>
        <taxon>Embryophyta</taxon>
        <taxon>Tracheophyta</taxon>
        <taxon>Spermatophyta</taxon>
        <taxon>Magnoliopsida</taxon>
        <taxon>eudicotyledons</taxon>
        <taxon>Gunneridae</taxon>
        <taxon>Pentapetalae</taxon>
        <taxon>rosids</taxon>
        <taxon>malvids</taxon>
        <taxon>Malvales</taxon>
        <taxon>Malvaceae</taxon>
        <taxon>Malvoideae</taxon>
        <taxon>Gossypium</taxon>
    </lineage>
</organism>
<sequence length="35" mass="4383">MQYAYIFLLLPFKSANIWCLFFVFKFILVFRIYIN</sequence>